<reference evidence="1" key="1">
    <citation type="submission" date="2022-10" db="EMBL/GenBank/DDBJ databases">
        <title>The complete genomes of actinobacterial strains from the NBC collection.</title>
        <authorList>
            <person name="Joergensen T.S."/>
            <person name="Alvarez Arevalo M."/>
            <person name="Sterndorff E.B."/>
            <person name="Faurdal D."/>
            <person name="Vuksanovic O."/>
            <person name="Mourched A.-S."/>
            <person name="Charusanti P."/>
            <person name="Shaw S."/>
            <person name="Blin K."/>
            <person name="Weber T."/>
        </authorList>
    </citation>
    <scope>NUCLEOTIDE SEQUENCE</scope>
    <source>
        <strain evidence="1">NBC_01393</strain>
    </source>
</reference>
<gene>
    <name evidence="1" type="ORF">OG699_43575</name>
</gene>
<accession>A0AAU3I8P5</accession>
<proteinExistence type="predicted"/>
<dbReference type="AlphaFoldDB" id="A0AAU3I8P5"/>
<evidence type="ECO:0008006" key="2">
    <source>
        <dbReference type="Google" id="ProtNLM"/>
    </source>
</evidence>
<dbReference type="EMBL" id="CP109546">
    <property type="protein sequence ID" value="WTZ14237.1"/>
    <property type="molecule type" value="Genomic_DNA"/>
</dbReference>
<evidence type="ECO:0000313" key="1">
    <source>
        <dbReference type="EMBL" id="WTZ14237.1"/>
    </source>
</evidence>
<organism evidence="1">
    <name type="scientific">Streptomyces sp. NBC_01393</name>
    <dbReference type="NCBI Taxonomy" id="2903851"/>
    <lineage>
        <taxon>Bacteria</taxon>
        <taxon>Bacillati</taxon>
        <taxon>Actinomycetota</taxon>
        <taxon>Actinomycetes</taxon>
        <taxon>Kitasatosporales</taxon>
        <taxon>Streptomycetaceae</taxon>
        <taxon>Streptomyces</taxon>
    </lineage>
</organism>
<name>A0AAU3I8P5_9ACTN</name>
<protein>
    <recommendedName>
        <fullName evidence="2">CBS domain-containing protein</fullName>
    </recommendedName>
</protein>
<sequence length="67" mass="7230">MTVEVALSVMAGARVGYLLVIDADDQCTDSVTEAQLAAVRDGAAYSDRLRVRDVIRLRRNPDALAPV</sequence>